<dbReference type="EMBL" id="JAKIKU010000007">
    <property type="protein sequence ID" value="MCL1046406.1"/>
    <property type="molecule type" value="Genomic_DNA"/>
</dbReference>
<accession>A0ABT0KSA6</accession>
<dbReference type="RefSeq" id="WP_248956093.1">
    <property type="nucleotide sequence ID" value="NZ_JAKIKU010000007.1"/>
</dbReference>
<protein>
    <submittedName>
        <fullName evidence="2">Uncharacterized protein</fullName>
    </submittedName>
</protein>
<keyword evidence="1" id="KW-0472">Membrane</keyword>
<name>A0ABT0KSA6_9GAMM</name>
<proteinExistence type="predicted"/>
<sequence length="98" mass="11327">MKYVNYRLKPRLLIVVGISLLVSLLLILLELTPWAEQINLQGYSHGDGEKRDIPSYMRYILPFVKELILIGVPMLLTVSVMKLYGFLKRLIKPKIIKS</sequence>
<organism evidence="2 3">
    <name type="scientific">Shewanella electrodiphila</name>
    <dbReference type="NCBI Taxonomy" id="934143"/>
    <lineage>
        <taxon>Bacteria</taxon>
        <taxon>Pseudomonadati</taxon>
        <taxon>Pseudomonadota</taxon>
        <taxon>Gammaproteobacteria</taxon>
        <taxon>Alteromonadales</taxon>
        <taxon>Shewanellaceae</taxon>
        <taxon>Shewanella</taxon>
    </lineage>
</organism>
<feature type="transmembrane region" description="Helical" evidence="1">
    <location>
        <begin position="67"/>
        <end position="87"/>
    </location>
</feature>
<evidence type="ECO:0000256" key="1">
    <source>
        <dbReference type="SAM" id="Phobius"/>
    </source>
</evidence>
<evidence type="ECO:0000313" key="2">
    <source>
        <dbReference type="EMBL" id="MCL1046406.1"/>
    </source>
</evidence>
<reference evidence="2 3" key="1">
    <citation type="submission" date="2022-01" db="EMBL/GenBank/DDBJ databases">
        <title>Whole genome-based taxonomy of the Shewanellaceae.</title>
        <authorList>
            <person name="Martin-Rodriguez A.J."/>
        </authorList>
    </citation>
    <scope>NUCLEOTIDE SEQUENCE [LARGE SCALE GENOMIC DNA]</scope>
    <source>
        <strain evidence="2 3">DSM 24955</strain>
    </source>
</reference>
<gene>
    <name evidence="2" type="ORF">L2737_13900</name>
</gene>
<dbReference type="Proteomes" id="UP001202134">
    <property type="component" value="Unassembled WGS sequence"/>
</dbReference>
<feature type="transmembrane region" description="Helical" evidence="1">
    <location>
        <begin position="12"/>
        <end position="29"/>
    </location>
</feature>
<evidence type="ECO:0000313" key="3">
    <source>
        <dbReference type="Proteomes" id="UP001202134"/>
    </source>
</evidence>
<keyword evidence="3" id="KW-1185">Reference proteome</keyword>
<keyword evidence="1" id="KW-1133">Transmembrane helix</keyword>
<keyword evidence="1" id="KW-0812">Transmembrane</keyword>
<comment type="caution">
    <text evidence="2">The sequence shown here is derived from an EMBL/GenBank/DDBJ whole genome shotgun (WGS) entry which is preliminary data.</text>
</comment>